<evidence type="ECO:0000256" key="9">
    <source>
        <dbReference type="SAM" id="Phobius"/>
    </source>
</evidence>
<reference evidence="11 12" key="1">
    <citation type="submission" date="2019-06" db="EMBL/GenBank/DDBJ databases">
        <title>Draft genomes of female and male turbot (Scophthalmus maximus).</title>
        <authorList>
            <person name="Xu H."/>
            <person name="Xu X.-W."/>
            <person name="Shao C."/>
            <person name="Chen S."/>
        </authorList>
    </citation>
    <scope>NUCLEOTIDE SEQUENCE [LARGE SCALE GENOMIC DNA]</scope>
    <source>
        <strain evidence="11">Ysfricsl-2016a</strain>
        <tissue evidence="11">Blood</tissue>
    </source>
</reference>
<dbReference type="InterPro" id="IPR040216">
    <property type="entry name" value="CTLA4/CD28"/>
</dbReference>
<keyword evidence="7" id="KW-0325">Glycoprotein</keyword>
<dbReference type="Proteomes" id="UP000438429">
    <property type="component" value="Unassembled WGS sequence"/>
</dbReference>
<evidence type="ECO:0000256" key="8">
    <source>
        <dbReference type="ARBA" id="ARBA00023319"/>
    </source>
</evidence>
<evidence type="ECO:0000256" key="1">
    <source>
        <dbReference type="ARBA" id="ARBA00004479"/>
    </source>
</evidence>
<feature type="signal peptide" evidence="10">
    <location>
        <begin position="1"/>
        <end position="19"/>
    </location>
</feature>
<keyword evidence="3 10" id="KW-0732">Signal</keyword>
<dbReference type="GO" id="GO:0009897">
    <property type="term" value="C:external side of plasma membrane"/>
    <property type="evidence" value="ECO:0007669"/>
    <property type="project" value="TreeGrafter"/>
</dbReference>
<keyword evidence="4 9" id="KW-1133">Transmembrane helix</keyword>
<evidence type="ECO:0000256" key="5">
    <source>
        <dbReference type="ARBA" id="ARBA00023136"/>
    </source>
</evidence>
<dbReference type="PANTHER" id="PTHR11494:SF9">
    <property type="entry name" value="SI:DKEY-1H24.6"/>
    <property type="match status" value="1"/>
</dbReference>
<keyword evidence="6" id="KW-1015">Disulfide bond</keyword>
<evidence type="ECO:0000256" key="4">
    <source>
        <dbReference type="ARBA" id="ARBA00022989"/>
    </source>
</evidence>
<evidence type="ECO:0000256" key="2">
    <source>
        <dbReference type="ARBA" id="ARBA00022692"/>
    </source>
</evidence>
<protein>
    <submittedName>
        <fullName evidence="11">Uncharacterized protein</fullName>
    </submittedName>
</protein>
<keyword evidence="5 9" id="KW-0472">Membrane</keyword>
<evidence type="ECO:0000256" key="10">
    <source>
        <dbReference type="SAM" id="SignalP"/>
    </source>
</evidence>
<feature type="transmembrane region" description="Helical" evidence="9">
    <location>
        <begin position="165"/>
        <end position="187"/>
    </location>
</feature>
<accession>A0A6A4TFV8</accession>
<organism evidence="11 12">
    <name type="scientific">Scophthalmus maximus</name>
    <name type="common">Turbot</name>
    <name type="synonym">Psetta maxima</name>
    <dbReference type="NCBI Taxonomy" id="52904"/>
    <lineage>
        <taxon>Eukaryota</taxon>
        <taxon>Metazoa</taxon>
        <taxon>Chordata</taxon>
        <taxon>Craniata</taxon>
        <taxon>Vertebrata</taxon>
        <taxon>Euteleostomi</taxon>
        <taxon>Actinopterygii</taxon>
        <taxon>Neopterygii</taxon>
        <taxon>Teleostei</taxon>
        <taxon>Neoteleostei</taxon>
        <taxon>Acanthomorphata</taxon>
        <taxon>Carangaria</taxon>
        <taxon>Pleuronectiformes</taxon>
        <taxon>Pleuronectoidei</taxon>
        <taxon>Scophthalmidae</taxon>
        <taxon>Scophthalmus</taxon>
    </lineage>
</organism>
<dbReference type="EMBL" id="VEVO01000002">
    <property type="protein sequence ID" value="KAF0044883.1"/>
    <property type="molecule type" value="Genomic_DNA"/>
</dbReference>
<dbReference type="GO" id="GO:0042129">
    <property type="term" value="P:regulation of T cell proliferation"/>
    <property type="evidence" value="ECO:0007669"/>
    <property type="project" value="InterPro"/>
</dbReference>
<comment type="caution">
    <text evidence="11">The sequence shown here is derived from an EMBL/GenBank/DDBJ whole genome shotgun (WGS) entry which is preliminary data.</text>
</comment>
<gene>
    <name evidence="11" type="ORF">F2P81_001412</name>
</gene>
<evidence type="ECO:0000256" key="7">
    <source>
        <dbReference type="ARBA" id="ARBA00023180"/>
    </source>
</evidence>
<comment type="subcellular location">
    <subcellularLocation>
        <location evidence="1">Membrane</location>
        <topology evidence="1">Single-pass type I membrane protein</topology>
    </subcellularLocation>
</comment>
<evidence type="ECO:0000313" key="12">
    <source>
        <dbReference type="Proteomes" id="UP000438429"/>
    </source>
</evidence>
<dbReference type="AlphaFoldDB" id="A0A6A4TFV8"/>
<evidence type="ECO:0000256" key="6">
    <source>
        <dbReference type="ARBA" id="ARBA00023157"/>
    </source>
</evidence>
<proteinExistence type="predicted"/>
<dbReference type="GO" id="GO:0050852">
    <property type="term" value="P:T cell receptor signaling pathway"/>
    <property type="evidence" value="ECO:0007669"/>
    <property type="project" value="TreeGrafter"/>
</dbReference>
<evidence type="ECO:0000256" key="3">
    <source>
        <dbReference type="ARBA" id="ARBA00022729"/>
    </source>
</evidence>
<keyword evidence="2 9" id="KW-0812">Transmembrane</keyword>
<sequence>MGVVRWLFLTLLGWWPSGATRSTYPCDVPLKTICVPGSSSSVPVPVPCPKMTADEMVFNLFKDQQVISNVTCNHEGDALNCTPPPPHATVAVEMNRGNMSVWFVLDGVTDDSQATYRCEGNVIYPPPWRKVSSALRVQVLVEGHICKCNKGSGNHGDGPGRRFDWIWMLVVALLSIYSVAVTILAVVNWRQIAAPVPIPGELDQDKSKSRYLRDELNADTVEIHANVRRK</sequence>
<feature type="chain" id="PRO_5025410245" evidence="10">
    <location>
        <begin position="20"/>
        <end position="230"/>
    </location>
</feature>
<keyword evidence="8" id="KW-0393">Immunoglobulin domain</keyword>
<dbReference type="PANTHER" id="PTHR11494">
    <property type="entry name" value="CYTOTOXIC T-LYMPHOCYTE PROTEIN"/>
    <property type="match status" value="1"/>
</dbReference>
<evidence type="ECO:0000313" key="11">
    <source>
        <dbReference type="EMBL" id="KAF0044883.1"/>
    </source>
</evidence>
<name>A0A6A4TFV8_SCOMX</name>